<proteinExistence type="predicted"/>
<keyword evidence="1" id="KW-0732">Signal</keyword>
<evidence type="ECO:0000259" key="2">
    <source>
        <dbReference type="Pfam" id="PF07007"/>
    </source>
</evidence>
<reference evidence="3" key="1">
    <citation type="submission" date="2006-09" db="EMBL/GenBank/DDBJ databases">
        <title>Complete sequence of Rhodopseudomonas palustris BisA53.</title>
        <authorList>
            <consortium name="US DOE Joint Genome Institute"/>
            <person name="Copeland A."/>
            <person name="Lucas S."/>
            <person name="Lapidus A."/>
            <person name="Barry K."/>
            <person name="Detter J.C."/>
            <person name="Glavina del Rio T."/>
            <person name="Hammon N."/>
            <person name="Israni S."/>
            <person name="Dalin E."/>
            <person name="Tice H."/>
            <person name="Pitluck S."/>
            <person name="Chain P."/>
            <person name="Malfatti S."/>
            <person name="Shin M."/>
            <person name="Vergez L."/>
            <person name="Schmutz J."/>
            <person name="Larimer F."/>
            <person name="Land M."/>
            <person name="Hauser L."/>
            <person name="Pelletier D.A."/>
            <person name="Kyrpides N."/>
            <person name="Kim E."/>
            <person name="Harwood C.S."/>
            <person name="Oda Y."/>
            <person name="Richardson P."/>
        </authorList>
    </citation>
    <scope>NUCLEOTIDE SEQUENCE [LARGE SCALE GENOMIC DNA]</scope>
    <source>
        <strain evidence="3">BisA53</strain>
    </source>
</reference>
<protein>
    <recommendedName>
        <fullName evidence="2">Lysozyme inhibitor LprI-like N-terminal domain-containing protein</fullName>
    </recommendedName>
</protein>
<organism evidence="3">
    <name type="scientific">Rhodopseudomonas palustris (strain BisA53)</name>
    <dbReference type="NCBI Taxonomy" id="316055"/>
    <lineage>
        <taxon>Bacteria</taxon>
        <taxon>Pseudomonadati</taxon>
        <taxon>Pseudomonadota</taxon>
        <taxon>Alphaproteobacteria</taxon>
        <taxon>Hyphomicrobiales</taxon>
        <taxon>Nitrobacteraceae</taxon>
        <taxon>Rhodopseudomonas</taxon>
    </lineage>
</organism>
<evidence type="ECO:0000256" key="1">
    <source>
        <dbReference type="SAM" id="SignalP"/>
    </source>
</evidence>
<dbReference type="AlphaFoldDB" id="Q07VL2"/>
<sequence length="153" mass="16777">MLRTAALVITIATAQLQSAAAEEMPPPSQLTSRGAIAWQATEDYKAAIDSCYIGKPGAAPQGPHFRACLKRLIRREAASLEAAYSATMSSLQSMPSQTERLRQSQRSWLQFQTANCEFAKAISGNENADESYHDCVLRSTIDRRVELRSLVGD</sequence>
<dbReference type="Gene3D" id="1.20.1270.180">
    <property type="match status" value="1"/>
</dbReference>
<dbReference type="HOGENOM" id="CLU_1711856_0_0_5"/>
<dbReference type="InterPro" id="IPR009739">
    <property type="entry name" value="LprI-like_N"/>
</dbReference>
<name>Q07VL2_RHOP5</name>
<feature type="chain" id="PRO_5004166112" description="Lysozyme inhibitor LprI-like N-terminal domain-containing protein" evidence="1">
    <location>
        <begin position="21"/>
        <end position="153"/>
    </location>
</feature>
<evidence type="ECO:0000313" key="3">
    <source>
        <dbReference type="EMBL" id="ABJ04022.1"/>
    </source>
</evidence>
<feature type="signal peptide" evidence="1">
    <location>
        <begin position="1"/>
        <end position="20"/>
    </location>
</feature>
<feature type="domain" description="Lysozyme inhibitor LprI-like N-terminal" evidence="2">
    <location>
        <begin position="65"/>
        <end position="147"/>
    </location>
</feature>
<dbReference type="EMBL" id="CP000463">
    <property type="protein sequence ID" value="ABJ04022.1"/>
    <property type="molecule type" value="Genomic_DNA"/>
</dbReference>
<gene>
    <name evidence="3" type="ordered locus">RPE_0061</name>
</gene>
<accession>Q07VL2</accession>
<dbReference type="Pfam" id="PF07007">
    <property type="entry name" value="LprI"/>
    <property type="match status" value="1"/>
</dbReference>
<dbReference type="KEGG" id="rpe:RPE_0061"/>